<evidence type="ECO:0000256" key="1">
    <source>
        <dbReference type="ARBA" id="ARBA00022679"/>
    </source>
</evidence>
<dbReference type="AlphaFoldDB" id="A0A3L6SR99"/>
<reference evidence="7" key="1">
    <citation type="journal article" date="2019" name="Nat. Commun.">
        <title>The genome of broomcorn millet.</title>
        <authorList>
            <person name="Zou C."/>
            <person name="Miki D."/>
            <person name="Li D."/>
            <person name="Tang Q."/>
            <person name="Xiao L."/>
            <person name="Rajput S."/>
            <person name="Deng P."/>
            <person name="Jia W."/>
            <person name="Huang R."/>
            <person name="Zhang M."/>
            <person name="Sun Y."/>
            <person name="Hu J."/>
            <person name="Fu X."/>
            <person name="Schnable P.S."/>
            <person name="Li F."/>
            <person name="Zhang H."/>
            <person name="Feng B."/>
            <person name="Zhu X."/>
            <person name="Liu R."/>
            <person name="Schnable J.C."/>
            <person name="Zhu J.-K."/>
            <person name="Zhang H."/>
        </authorList>
    </citation>
    <scope>NUCLEOTIDE SEQUENCE [LARGE SCALE GENOMIC DNA]</scope>
</reference>
<dbReference type="PANTHER" id="PTHR11088:SF74">
    <property type="entry name" value="ADENYLATE ISOPENTENYLTRANSFERASE 5, CHLOROPLASTIC"/>
    <property type="match status" value="1"/>
</dbReference>
<evidence type="ECO:0000256" key="4">
    <source>
        <dbReference type="ARBA" id="ARBA00022840"/>
    </source>
</evidence>
<dbReference type="GO" id="GO:0052381">
    <property type="term" value="F:tRNA dimethylallyltransferase activity"/>
    <property type="evidence" value="ECO:0007669"/>
    <property type="project" value="TreeGrafter"/>
</dbReference>
<dbReference type="Gene3D" id="1.10.287.890">
    <property type="entry name" value="Crystal structure of tRNA isopentenylpyrophosphate transferase (bh2366) domain"/>
    <property type="match status" value="1"/>
</dbReference>
<keyword evidence="3" id="KW-0547">Nucleotide-binding</keyword>
<accession>A0A3L6SR99</accession>
<dbReference type="EMBL" id="PQIB02000004">
    <property type="protein sequence ID" value="RLN25176.1"/>
    <property type="molecule type" value="Genomic_DNA"/>
</dbReference>
<keyword evidence="4" id="KW-0067">ATP-binding</keyword>
<comment type="caution">
    <text evidence="6">The sequence shown here is derived from an EMBL/GenBank/DDBJ whole genome shotgun (WGS) entry which is preliminary data.</text>
</comment>
<evidence type="ECO:0000313" key="6">
    <source>
        <dbReference type="EMBL" id="RLN25176.1"/>
    </source>
</evidence>
<dbReference type="STRING" id="4540.A0A3L6SR99"/>
<feature type="region of interest" description="Disordered" evidence="5">
    <location>
        <begin position="84"/>
        <end position="106"/>
    </location>
</feature>
<name>A0A3L6SR99_PANMI</name>
<dbReference type="Proteomes" id="UP000275267">
    <property type="component" value="Unassembled WGS sequence"/>
</dbReference>
<organism evidence="6 7">
    <name type="scientific">Panicum miliaceum</name>
    <name type="common">Proso millet</name>
    <name type="synonym">Broomcorn millet</name>
    <dbReference type="NCBI Taxonomy" id="4540"/>
    <lineage>
        <taxon>Eukaryota</taxon>
        <taxon>Viridiplantae</taxon>
        <taxon>Streptophyta</taxon>
        <taxon>Embryophyta</taxon>
        <taxon>Tracheophyta</taxon>
        <taxon>Spermatophyta</taxon>
        <taxon>Magnoliopsida</taxon>
        <taxon>Liliopsida</taxon>
        <taxon>Poales</taxon>
        <taxon>Poaceae</taxon>
        <taxon>PACMAD clade</taxon>
        <taxon>Panicoideae</taxon>
        <taxon>Panicodae</taxon>
        <taxon>Paniceae</taxon>
        <taxon>Panicinae</taxon>
        <taxon>Panicum</taxon>
        <taxon>Panicum sect. Panicum</taxon>
    </lineage>
</organism>
<gene>
    <name evidence="6" type="ORF">C2845_PM07G11080</name>
</gene>
<proteinExistence type="predicted"/>
<evidence type="ECO:0000256" key="3">
    <source>
        <dbReference type="ARBA" id="ARBA00022741"/>
    </source>
</evidence>
<protein>
    <submittedName>
        <fullName evidence="6">Uncharacterized protein</fullName>
    </submittedName>
</protein>
<evidence type="ECO:0000313" key="7">
    <source>
        <dbReference type="Proteomes" id="UP000275267"/>
    </source>
</evidence>
<sequence>MLEQGLVDEVWVFFRPHADYSWSIRRSIGVPGMDTYFQLEAKGALGGDDELRPASTAPRCGRRRDQGQHVHMLARRQLRKTHRLRSLHRVEHPPPQRCRNAFPQGR</sequence>
<keyword evidence="7" id="KW-1185">Reference proteome</keyword>
<dbReference type="GO" id="GO:0006400">
    <property type="term" value="P:tRNA modification"/>
    <property type="evidence" value="ECO:0007669"/>
    <property type="project" value="TreeGrafter"/>
</dbReference>
<dbReference type="InterPro" id="IPR039657">
    <property type="entry name" value="Dimethylallyltransferase"/>
</dbReference>
<evidence type="ECO:0000256" key="2">
    <source>
        <dbReference type="ARBA" id="ARBA00022712"/>
    </source>
</evidence>
<dbReference type="GO" id="GO:0005524">
    <property type="term" value="F:ATP binding"/>
    <property type="evidence" value="ECO:0007669"/>
    <property type="project" value="UniProtKB-KW"/>
</dbReference>
<dbReference type="GO" id="GO:0005739">
    <property type="term" value="C:mitochondrion"/>
    <property type="evidence" value="ECO:0007669"/>
    <property type="project" value="TreeGrafter"/>
</dbReference>
<keyword evidence="1" id="KW-0808">Transferase</keyword>
<dbReference type="PANTHER" id="PTHR11088">
    <property type="entry name" value="TRNA DIMETHYLALLYLTRANSFERASE"/>
    <property type="match status" value="1"/>
</dbReference>
<dbReference type="GO" id="GO:0009691">
    <property type="term" value="P:cytokinin biosynthetic process"/>
    <property type="evidence" value="ECO:0007669"/>
    <property type="project" value="UniProtKB-KW"/>
</dbReference>
<evidence type="ECO:0000256" key="5">
    <source>
        <dbReference type="SAM" id="MobiDB-lite"/>
    </source>
</evidence>
<keyword evidence="2" id="KW-0203">Cytokinin biosynthesis</keyword>
<feature type="region of interest" description="Disordered" evidence="5">
    <location>
        <begin position="47"/>
        <end position="67"/>
    </location>
</feature>